<dbReference type="InterPro" id="IPR001563">
    <property type="entry name" value="Peptidase_S10"/>
</dbReference>
<keyword evidence="7 10" id="KW-0378">Hydrolase</keyword>
<comment type="function">
    <text evidence="9">May be involved in vascular wall and kidney homeostasis.</text>
</comment>
<dbReference type="Proteomes" id="UP000076408">
    <property type="component" value="Unassembled WGS sequence"/>
</dbReference>
<dbReference type="VEuPathDB" id="VectorBase:ASTE009307"/>
<dbReference type="PRINTS" id="PR00724">
    <property type="entry name" value="CRBOXYPTASEC"/>
</dbReference>
<feature type="chain" id="PRO_5036529402" description="Carboxypeptidase" evidence="10">
    <location>
        <begin position="17"/>
        <end position="881"/>
    </location>
</feature>
<keyword evidence="8" id="KW-0325">Glycoprotein</keyword>
<evidence type="ECO:0000256" key="7">
    <source>
        <dbReference type="ARBA" id="ARBA00022801"/>
    </source>
</evidence>
<keyword evidence="5 10" id="KW-0645">Protease</keyword>
<dbReference type="PROSITE" id="PS00131">
    <property type="entry name" value="CARBOXYPEPT_SER_SER"/>
    <property type="match status" value="2"/>
</dbReference>
<reference evidence="11" key="2">
    <citation type="submission" date="2020-05" db="UniProtKB">
        <authorList>
            <consortium name="EnsemblMetazoa"/>
        </authorList>
    </citation>
    <scope>IDENTIFICATION</scope>
    <source>
        <strain evidence="11">Indian</strain>
    </source>
</reference>
<dbReference type="FunFam" id="3.40.50.1820:FF:000075">
    <property type="entry name" value="Carboxypeptidase"/>
    <property type="match status" value="1"/>
</dbReference>
<evidence type="ECO:0000313" key="11">
    <source>
        <dbReference type="EnsemblMetazoa" id="ASTEI06461-PA"/>
    </source>
</evidence>
<dbReference type="GO" id="GO:0004185">
    <property type="term" value="F:serine-type carboxypeptidase activity"/>
    <property type="evidence" value="ECO:0007669"/>
    <property type="project" value="UniProtKB-UniRule"/>
</dbReference>
<dbReference type="VEuPathDB" id="VectorBase:ASTEI20_032561"/>
<comment type="subcellular location">
    <subcellularLocation>
        <location evidence="1">Secreted</location>
    </subcellularLocation>
</comment>
<evidence type="ECO:0000256" key="1">
    <source>
        <dbReference type="ARBA" id="ARBA00004613"/>
    </source>
</evidence>
<reference evidence="12" key="1">
    <citation type="journal article" date="2014" name="Genome Biol.">
        <title>Genome analysis of a major urban malaria vector mosquito, Anopheles stephensi.</title>
        <authorList>
            <person name="Jiang X."/>
            <person name="Peery A."/>
            <person name="Hall A.B."/>
            <person name="Sharma A."/>
            <person name="Chen X.G."/>
            <person name="Waterhouse R.M."/>
            <person name="Komissarov A."/>
            <person name="Riehle M.M."/>
            <person name="Shouche Y."/>
            <person name="Sharakhova M.V."/>
            <person name="Lawson D."/>
            <person name="Pakpour N."/>
            <person name="Arensburger P."/>
            <person name="Davidson V.L."/>
            <person name="Eiglmeier K."/>
            <person name="Emrich S."/>
            <person name="George P."/>
            <person name="Kennedy R.C."/>
            <person name="Mane S.P."/>
            <person name="Maslen G."/>
            <person name="Oringanje C."/>
            <person name="Qi Y."/>
            <person name="Settlage R."/>
            <person name="Tojo M."/>
            <person name="Tubio J.M."/>
            <person name="Unger M.F."/>
            <person name="Wang B."/>
            <person name="Vernick K.D."/>
            <person name="Ribeiro J.M."/>
            <person name="James A.A."/>
            <person name="Michel K."/>
            <person name="Riehle M.A."/>
            <person name="Luckhart S."/>
            <person name="Sharakhov I.V."/>
            <person name="Tu Z."/>
        </authorList>
    </citation>
    <scope>NUCLEOTIDE SEQUENCE [LARGE SCALE GENOMIC DNA]</scope>
    <source>
        <strain evidence="12">Indian</strain>
    </source>
</reference>
<keyword evidence="6 10" id="KW-0732">Signal</keyword>
<accession>A0A182YDC7</accession>
<dbReference type="PANTHER" id="PTHR11802:SF3">
    <property type="entry name" value="RETINOID-INDUCIBLE SERINE CARBOXYPEPTIDASE"/>
    <property type="match status" value="1"/>
</dbReference>
<dbReference type="STRING" id="30069.A0A182YDC7"/>
<dbReference type="OMA" id="FSTNARE"/>
<organism evidence="11 12">
    <name type="scientific">Anopheles stephensi</name>
    <name type="common">Indo-Pakistan malaria mosquito</name>
    <dbReference type="NCBI Taxonomy" id="30069"/>
    <lineage>
        <taxon>Eukaryota</taxon>
        <taxon>Metazoa</taxon>
        <taxon>Ecdysozoa</taxon>
        <taxon>Arthropoda</taxon>
        <taxon>Hexapoda</taxon>
        <taxon>Insecta</taxon>
        <taxon>Pterygota</taxon>
        <taxon>Neoptera</taxon>
        <taxon>Endopterygota</taxon>
        <taxon>Diptera</taxon>
        <taxon>Nematocera</taxon>
        <taxon>Culicoidea</taxon>
        <taxon>Culicidae</taxon>
        <taxon>Anophelinae</taxon>
        <taxon>Anopheles</taxon>
    </lineage>
</organism>
<dbReference type="SUPFAM" id="SSF53474">
    <property type="entry name" value="alpha/beta-Hydrolases"/>
    <property type="match status" value="2"/>
</dbReference>
<dbReference type="EnsemblMetazoa" id="ASTEI06461-RA">
    <property type="protein sequence ID" value="ASTEI06461-PA"/>
    <property type="gene ID" value="ASTEI06461"/>
</dbReference>
<dbReference type="VEuPathDB" id="VectorBase:ASTEI06461"/>
<dbReference type="GO" id="GO:0006508">
    <property type="term" value="P:proteolysis"/>
    <property type="evidence" value="ECO:0007669"/>
    <property type="project" value="UniProtKB-KW"/>
</dbReference>
<evidence type="ECO:0000256" key="9">
    <source>
        <dbReference type="ARBA" id="ARBA00055847"/>
    </source>
</evidence>
<keyword evidence="4 10" id="KW-0121">Carboxypeptidase</keyword>
<dbReference type="PANTHER" id="PTHR11802">
    <property type="entry name" value="SERINE PROTEASE FAMILY S10 SERINE CARBOXYPEPTIDASE"/>
    <property type="match status" value="1"/>
</dbReference>
<sequence>MKLPIVLALTLAVVGAVPREGFGPGMQDWGFAEVRPGAHMFWWLYYTTADVPNHADRPLVIWLQGGPGASSMYGNFEELGPQTLELDERNHTWVRDYNVLFIDNPVGTGFSYVEDFSLLTKTNGEIADDLVELMKQFYALQPEFRDTPLHIYAESYGGKMAPEFAYVLDKAIKNGEIECNLQSVGIVAPWVSPIDSVLSWAEFLLNMGFVDTNGYNAIQAAAIETEHVLNQGQWEQATNLWGYTENVILRETHGIDFYNVLFKQDFAGTRSQLEQFSRDMRSAIASRATRLASEDRDQMLEDLMRFEVAPALSLPAESVYGAQSGRVFNTLAGDFMKPAIDVVELLLNNTSLDVVIITGQLDLIVATPGNVRWIEKIQWSGRNSYLQSPRNAVGQHGVLEGYEKSYGKLAVYWALRAGHMVPADNPILMDYILQKHAPVIYVLAASDGFGPGKQSWGYSEVRPRAFIFWWLYQAHSQPDASEHYTEKPLIIWLQGGPGASSSGFGNFEEIGPLDRMLKARENSWVKDYNVLFVDSPVGSGFSYVEDHSLLARNSTTVVSDLLEFLKHFYHTISLATAIDWEGKVPLYIASESYGGRIAVEFAYALAQQIQADMMHCKLVGLFLGSAWLSPMDSIAAWPKFLLGLGYLDQAGRERIERMVTVLSENRTQKRPDMVMDGWHGLQQAITEETGGINCYNVLKPTGKDVRQPEFESDEVLEYGETLWWYSDTGPPQAVEQHSSLERLMRGPVAHTLGIADKPRWGSQRTAVFDALSDDFLQPSIGTVERLLNETTIEMVLFSGQLDLITCLPGTLAWMNRLFQPRTEFSPRGFYEAGGLNGVIEGYRTAYNERFTHYTVLRAGHMVPADNPSAMAHILQQHIGRY</sequence>
<evidence type="ECO:0000256" key="6">
    <source>
        <dbReference type="ARBA" id="ARBA00022729"/>
    </source>
</evidence>
<dbReference type="InterPro" id="IPR018202">
    <property type="entry name" value="Ser_caboxypep_ser_AS"/>
</dbReference>
<keyword evidence="3" id="KW-0964">Secreted</keyword>
<protein>
    <recommendedName>
        <fullName evidence="10">Carboxypeptidase</fullName>
        <ecNumber evidence="10">3.4.16.-</ecNumber>
    </recommendedName>
</protein>
<comment type="similarity">
    <text evidence="2 10">Belongs to the peptidase S10 family.</text>
</comment>
<evidence type="ECO:0000256" key="10">
    <source>
        <dbReference type="RuleBase" id="RU361156"/>
    </source>
</evidence>
<dbReference type="Pfam" id="PF00450">
    <property type="entry name" value="Peptidase_S10"/>
    <property type="match status" value="2"/>
</dbReference>
<dbReference type="AlphaFoldDB" id="A0A182YDC7"/>
<name>A0A182YDC7_ANOST</name>
<dbReference type="GO" id="GO:0005576">
    <property type="term" value="C:extracellular region"/>
    <property type="evidence" value="ECO:0007669"/>
    <property type="project" value="UniProtKB-SubCell"/>
</dbReference>
<evidence type="ECO:0000256" key="4">
    <source>
        <dbReference type="ARBA" id="ARBA00022645"/>
    </source>
</evidence>
<evidence type="ECO:0000256" key="8">
    <source>
        <dbReference type="ARBA" id="ARBA00023180"/>
    </source>
</evidence>
<evidence type="ECO:0000256" key="2">
    <source>
        <dbReference type="ARBA" id="ARBA00009431"/>
    </source>
</evidence>
<evidence type="ECO:0000256" key="3">
    <source>
        <dbReference type="ARBA" id="ARBA00022525"/>
    </source>
</evidence>
<evidence type="ECO:0000313" key="12">
    <source>
        <dbReference type="Proteomes" id="UP000076408"/>
    </source>
</evidence>
<dbReference type="EC" id="3.4.16.-" evidence="10"/>
<evidence type="ECO:0000256" key="5">
    <source>
        <dbReference type="ARBA" id="ARBA00022670"/>
    </source>
</evidence>
<dbReference type="InterPro" id="IPR029058">
    <property type="entry name" value="AB_hydrolase_fold"/>
</dbReference>
<proteinExistence type="inferred from homology"/>
<dbReference type="Gene3D" id="3.40.50.1820">
    <property type="entry name" value="alpha/beta hydrolase"/>
    <property type="match status" value="2"/>
</dbReference>
<keyword evidence="12" id="KW-1185">Reference proteome</keyword>
<feature type="signal peptide" evidence="10">
    <location>
        <begin position="1"/>
        <end position="16"/>
    </location>
</feature>